<dbReference type="InterPro" id="IPR013087">
    <property type="entry name" value="Znf_C2H2_type"/>
</dbReference>
<dbReference type="SUPFAM" id="SSF57667">
    <property type="entry name" value="beta-beta-alpha zinc fingers"/>
    <property type="match status" value="1"/>
</dbReference>
<evidence type="ECO:0000256" key="1">
    <source>
        <dbReference type="PROSITE-ProRule" id="PRU00042"/>
    </source>
</evidence>
<sequence length="172" mass="19225">MDRVVLPSRVASFAGATFAENWASPTCDVVYHVQHLVAVLPITDVGNVLPGPENMCPHASLFGDYGNLLKRNLMKPIHNVRENSPEGAGTFLSSDFSSFFAPKASSQGVDNVKYLPFICSNCGKAYKYKNNLKRHFTYECGREPLFHCLYCPHKTTRKTSLQTHVKLIHTHL</sequence>
<dbReference type="SMART" id="SM00355">
    <property type="entry name" value="ZnF_C2H2"/>
    <property type="match status" value="2"/>
</dbReference>
<keyword evidence="1" id="KW-0479">Metal-binding</keyword>
<accession>A0A7R9IP21</accession>
<feature type="domain" description="C2H2-type" evidence="2">
    <location>
        <begin position="117"/>
        <end position="144"/>
    </location>
</feature>
<gene>
    <name evidence="3" type="ORF">TTEB3V08_LOCUS9778</name>
</gene>
<proteinExistence type="predicted"/>
<reference evidence="3" key="1">
    <citation type="submission" date="2020-11" db="EMBL/GenBank/DDBJ databases">
        <authorList>
            <person name="Tran Van P."/>
        </authorList>
    </citation>
    <scope>NUCLEOTIDE SEQUENCE</scope>
</reference>
<dbReference type="AlphaFoldDB" id="A0A7R9IP21"/>
<dbReference type="Gene3D" id="3.30.160.60">
    <property type="entry name" value="Classic Zinc Finger"/>
    <property type="match status" value="1"/>
</dbReference>
<dbReference type="Pfam" id="PF00096">
    <property type="entry name" value="zf-C2H2"/>
    <property type="match status" value="1"/>
</dbReference>
<evidence type="ECO:0000313" key="3">
    <source>
        <dbReference type="EMBL" id="CAD7461875.1"/>
    </source>
</evidence>
<protein>
    <recommendedName>
        <fullName evidence="2">C2H2-type domain-containing protein</fullName>
    </recommendedName>
</protein>
<dbReference type="InterPro" id="IPR036236">
    <property type="entry name" value="Znf_C2H2_sf"/>
</dbReference>
<dbReference type="PROSITE" id="PS50157">
    <property type="entry name" value="ZINC_FINGER_C2H2_2"/>
    <property type="match status" value="2"/>
</dbReference>
<name>A0A7R9IP21_9NEOP</name>
<organism evidence="3">
    <name type="scientific">Timema tahoe</name>
    <dbReference type="NCBI Taxonomy" id="61484"/>
    <lineage>
        <taxon>Eukaryota</taxon>
        <taxon>Metazoa</taxon>
        <taxon>Ecdysozoa</taxon>
        <taxon>Arthropoda</taxon>
        <taxon>Hexapoda</taxon>
        <taxon>Insecta</taxon>
        <taxon>Pterygota</taxon>
        <taxon>Neoptera</taxon>
        <taxon>Polyneoptera</taxon>
        <taxon>Phasmatodea</taxon>
        <taxon>Timematodea</taxon>
        <taxon>Timematoidea</taxon>
        <taxon>Timematidae</taxon>
        <taxon>Timema</taxon>
    </lineage>
</organism>
<dbReference type="EMBL" id="OE005307">
    <property type="protein sequence ID" value="CAD7461875.1"/>
    <property type="molecule type" value="Genomic_DNA"/>
</dbReference>
<keyword evidence="1" id="KW-0863">Zinc-finger</keyword>
<evidence type="ECO:0000259" key="2">
    <source>
        <dbReference type="PROSITE" id="PS50157"/>
    </source>
</evidence>
<dbReference type="GO" id="GO:0008270">
    <property type="term" value="F:zinc ion binding"/>
    <property type="evidence" value="ECO:0007669"/>
    <property type="project" value="UniProtKB-KW"/>
</dbReference>
<feature type="domain" description="C2H2-type" evidence="2">
    <location>
        <begin position="146"/>
        <end position="172"/>
    </location>
</feature>
<keyword evidence="1" id="KW-0862">Zinc</keyword>